<evidence type="ECO:0000256" key="1">
    <source>
        <dbReference type="SAM" id="Phobius"/>
    </source>
</evidence>
<dbReference type="AlphaFoldDB" id="A0A087BEY4"/>
<feature type="transmembrane region" description="Helical" evidence="1">
    <location>
        <begin position="49"/>
        <end position="73"/>
    </location>
</feature>
<dbReference type="EMBL" id="JGZB01000001">
    <property type="protein sequence ID" value="KFI69584.1"/>
    <property type="molecule type" value="Genomic_DNA"/>
</dbReference>
<gene>
    <name evidence="2" type="ORF">BMAGN_1302</name>
</gene>
<reference evidence="2 3" key="1">
    <citation type="submission" date="2014-03" db="EMBL/GenBank/DDBJ databases">
        <title>Genomics of Bifidobacteria.</title>
        <authorList>
            <person name="Ventura M."/>
            <person name="Milani C."/>
            <person name="Lugli G.A."/>
        </authorList>
    </citation>
    <scope>NUCLEOTIDE SEQUENCE [LARGE SCALE GENOMIC DNA]</scope>
    <source>
        <strain evidence="2 3">LMG 11591</strain>
    </source>
</reference>
<evidence type="ECO:0000313" key="3">
    <source>
        <dbReference type="Proteomes" id="UP000029052"/>
    </source>
</evidence>
<feature type="transmembrane region" description="Helical" evidence="1">
    <location>
        <begin position="21"/>
        <end position="43"/>
    </location>
</feature>
<organism evidence="2 3">
    <name type="scientific">Bifidobacterium magnum</name>
    <dbReference type="NCBI Taxonomy" id="1692"/>
    <lineage>
        <taxon>Bacteria</taxon>
        <taxon>Bacillati</taxon>
        <taxon>Actinomycetota</taxon>
        <taxon>Actinomycetes</taxon>
        <taxon>Bifidobacteriales</taxon>
        <taxon>Bifidobacteriaceae</taxon>
        <taxon>Bifidobacterium</taxon>
    </lineage>
</organism>
<sequence>MNSASTTVQQRTNTKKPRIPSGFIVCLVLFIASLIGLIISLIVESVGSNAAVTLSDIFIEVSVLVLFIAGFFMVTRHMQFIYLLFANLYNIIFLAIFGKLSYDAANHGISILFIIQIIFLVINLIPIIVHHLAYRDFYFTYQRQLIYPTMFFLFLLLSRLPGSETLIEQISHEVFSLIIFSQAFSMFNAFHKLGKAYHLATYSAETPDEYAEEDEEEEL</sequence>
<feature type="transmembrane region" description="Helical" evidence="1">
    <location>
        <begin position="109"/>
        <end position="133"/>
    </location>
</feature>
<dbReference type="eggNOG" id="ENOG5031HF0">
    <property type="taxonomic scope" value="Bacteria"/>
</dbReference>
<dbReference type="RefSeq" id="WP_238548728.1">
    <property type="nucleotide sequence ID" value="NZ_JGZB01000001.1"/>
</dbReference>
<accession>A0A087BEY4</accession>
<keyword evidence="1" id="KW-1133">Transmembrane helix</keyword>
<proteinExistence type="predicted"/>
<evidence type="ECO:0000313" key="2">
    <source>
        <dbReference type="EMBL" id="KFI69584.1"/>
    </source>
</evidence>
<comment type="caution">
    <text evidence="2">The sequence shown here is derived from an EMBL/GenBank/DDBJ whole genome shotgun (WGS) entry which is preliminary data.</text>
</comment>
<keyword evidence="1" id="KW-0472">Membrane</keyword>
<keyword evidence="3" id="KW-1185">Reference proteome</keyword>
<protein>
    <submittedName>
        <fullName evidence="2">Uncharacterized protein</fullName>
    </submittedName>
</protein>
<dbReference type="Proteomes" id="UP000029052">
    <property type="component" value="Unassembled WGS sequence"/>
</dbReference>
<feature type="transmembrane region" description="Helical" evidence="1">
    <location>
        <begin position="80"/>
        <end position="97"/>
    </location>
</feature>
<keyword evidence="1" id="KW-0812">Transmembrane</keyword>
<name>A0A087BEY4_9BIFI</name>